<dbReference type="SUPFAM" id="SSF158472">
    <property type="entry name" value="HAMP domain-like"/>
    <property type="match status" value="1"/>
</dbReference>
<evidence type="ECO:0000256" key="10">
    <source>
        <dbReference type="ARBA" id="ARBA00022840"/>
    </source>
</evidence>
<dbReference type="Pfam" id="PF02518">
    <property type="entry name" value="HATPase_c"/>
    <property type="match status" value="1"/>
</dbReference>
<keyword evidence="6" id="KW-0808">Transferase</keyword>
<keyword evidence="7 14" id="KW-0812">Transmembrane</keyword>
<evidence type="ECO:0000256" key="14">
    <source>
        <dbReference type="SAM" id="Phobius"/>
    </source>
</evidence>
<evidence type="ECO:0000256" key="6">
    <source>
        <dbReference type="ARBA" id="ARBA00022679"/>
    </source>
</evidence>
<dbReference type="Gene3D" id="6.10.340.10">
    <property type="match status" value="1"/>
</dbReference>
<keyword evidence="18" id="KW-1185">Reference proteome</keyword>
<keyword evidence="10" id="KW-0067">ATP-binding</keyword>
<dbReference type="EC" id="2.7.13.3" evidence="3"/>
<dbReference type="GO" id="GO:0005524">
    <property type="term" value="F:ATP binding"/>
    <property type="evidence" value="ECO:0007669"/>
    <property type="project" value="UniProtKB-KW"/>
</dbReference>
<evidence type="ECO:0000259" key="15">
    <source>
        <dbReference type="PROSITE" id="PS50109"/>
    </source>
</evidence>
<comment type="catalytic activity">
    <reaction evidence="1">
        <text>ATP + protein L-histidine = ADP + protein N-phospho-L-histidine.</text>
        <dbReference type="EC" id="2.7.13.3"/>
    </reaction>
</comment>
<dbReference type="AlphaFoldDB" id="A0A5C6VYX8"/>
<evidence type="ECO:0000256" key="2">
    <source>
        <dbReference type="ARBA" id="ARBA00004651"/>
    </source>
</evidence>
<evidence type="ECO:0000256" key="4">
    <source>
        <dbReference type="ARBA" id="ARBA00022475"/>
    </source>
</evidence>
<dbReference type="InterPro" id="IPR050640">
    <property type="entry name" value="Bact_2-comp_sensor_kinase"/>
</dbReference>
<dbReference type="GO" id="GO:0000155">
    <property type="term" value="F:phosphorelay sensor kinase activity"/>
    <property type="evidence" value="ECO:0007669"/>
    <property type="project" value="InterPro"/>
</dbReference>
<dbReference type="CDD" id="cd06225">
    <property type="entry name" value="HAMP"/>
    <property type="match status" value="1"/>
</dbReference>
<dbReference type="InterPro" id="IPR005467">
    <property type="entry name" value="His_kinase_dom"/>
</dbReference>
<comment type="caution">
    <text evidence="17">The sequence shown here is derived from an EMBL/GenBank/DDBJ whole genome shotgun (WGS) entry which is preliminary data.</text>
</comment>
<evidence type="ECO:0000259" key="16">
    <source>
        <dbReference type="PROSITE" id="PS50885"/>
    </source>
</evidence>
<dbReference type="SMART" id="SM00304">
    <property type="entry name" value="HAMP"/>
    <property type="match status" value="1"/>
</dbReference>
<dbReference type="InterPro" id="IPR003660">
    <property type="entry name" value="HAMP_dom"/>
</dbReference>
<evidence type="ECO:0000313" key="18">
    <source>
        <dbReference type="Proteomes" id="UP000321363"/>
    </source>
</evidence>
<accession>A0A5C6VYX8</accession>
<dbReference type="EMBL" id="VOQF01000008">
    <property type="protein sequence ID" value="TXC89855.1"/>
    <property type="molecule type" value="Genomic_DNA"/>
</dbReference>
<keyword evidence="4" id="KW-1003">Cell membrane</keyword>
<reference evidence="17 18" key="1">
    <citation type="journal article" date="2005" name="Int. J. Syst. Evol. Microbiol.">
        <title>Bacillus litoralis sp. nov., isolated from a tidal flat of the Yellow Sea in Korea.</title>
        <authorList>
            <person name="Yoon J.H."/>
            <person name="Oh T.K."/>
        </authorList>
    </citation>
    <scope>NUCLEOTIDE SEQUENCE [LARGE SCALE GENOMIC DNA]</scope>
    <source>
        <strain evidence="17 18">SW-211</strain>
    </source>
</reference>
<dbReference type="Pfam" id="PF06580">
    <property type="entry name" value="His_kinase"/>
    <property type="match status" value="1"/>
</dbReference>
<evidence type="ECO:0000256" key="5">
    <source>
        <dbReference type="ARBA" id="ARBA00022553"/>
    </source>
</evidence>
<gene>
    <name evidence="17" type="ORF">FS935_15970</name>
</gene>
<dbReference type="Proteomes" id="UP000321363">
    <property type="component" value="Unassembled WGS sequence"/>
</dbReference>
<dbReference type="InterPro" id="IPR036890">
    <property type="entry name" value="HATPase_C_sf"/>
</dbReference>
<organism evidence="17 18">
    <name type="scientific">Metabacillus litoralis</name>
    <dbReference type="NCBI Taxonomy" id="152268"/>
    <lineage>
        <taxon>Bacteria</taxon>
        <taxon>Bacillati</taxon>
        <taxon>Bacillota</taxon>
        <taxon>Bacilli</taxon>
        <taxon>Bacillales</taxon>
        <taxon>Bacillaceae</taxon>
        <taxon>Metabacillus</taxon>
    </lineage>
</organism>
<dbReference type="InterPro" id="IPR010559">
    <property type="entry name" value="Sig_transdc_His_kin_internal"/>
</dbReference>
<feature type="domain" description="HAMP" evidence="16">
    <location>
        <begin position="314"/>
        <end position="366"/>
    </location>
</feature>
<feature type="transmembrane region" description="Helical" evidence="14">
    <location>
        <begin position="295"/>
        <end position="314"/>
    </location>
</feature>
<dbReference type="PANTHER" id="PTHR34220:SF11">
    <property type="entry name" value="SENSOR PROTEIN KINASE HPTS"/>
    <property type="match status" value="1"/>
</dbReference>
<dbReference type="GO" id="GO:0005886">
    <property type="term" value="C:plasma membrane"/>
    <property type="evidence" value="ECO:0007669"/>
    <property type="project" value="UniProtKB-SubCell"/>
</dbReference>
<keyword evidence="5" id="KW-0597">Phosphoprotein</keyword>
<dbReference type="InterPro" id="IPR003594">
    <property type="entry name" value="HATPase_dom"/>
</dbReference>
<name>A0A5C6VYX8_9BACI</name>
<feature type="domain" description="Histidine kinase" evidence="15">
    <location>
        <begin position="477"/>
        <end position="585"/>
    </location>
</feature>
<dbReference type="PANTHER" id="PTHR34220">
    <property type="entry name" value="SENSOR HISTIDINE KINASE YPDA"/>
    <property type="match status" value="1"/>
</dbReference>
<evidence type="ECO:0000256" key="7">
    <source>
        <dbReference type="ARBA" id="ARBA00022692"/>
    </source>
</evidence>
<keyword evidence="13 14" id="KW-0472">Membrane</keyword>
<dbReference type="RefSeq" id="WP_146949652.1">
    <property type="nucleotide sequence ID" value="NZ_VOQF01000008.1"/>
</dbReference>
<dbReference type="Gene3D" id="3.30.450.20">
    <property type="entry name" value="PAS domain"/>
    <property type="match status" value="2"/>
</dbReference>
<dbReference type="PROSITE" id="PS50109">
    <property type="entry name" value="HIS_KIN"/>
    <property type="match status" value="1"/>
</dbReference>
<evidence type="ECO:0000256" key="9">
    <source>
        <dbReference type="ARBA" id="ARBA00022777"/>
    </source>
</evidence>
<evidence type="ECO:0000313" key="17">
    <source>
        <dbReference type="EMBL" id="TXC89855.1"/>
    </source>
</evidence>
<sequence length="594" mass="68006">MRVKMSIRNKLIILLLLITIVPFGTSIVVTYLYTKESLKDQYVQENVNLLYQGKVNLEEYIDELKNLTMPFYNNIAFMNYLRYSYLNEDYMTKGTVNDVIQTILYSEENIKKVNIALVDGNRNISVSKHTIALYSTIPDNLNREYYQKAKNSPYNIYVEPMNSQGANRDVFTIHRTIIDVPSDRILGFMSLDIGDDKILDISRKLFDKDRAEFFIFSPDGEFIFQSNEISADEDWVSSLIRTENQSGTIEINSDSFKGLMIYEKVADSSGGWILAKRIPYITVFESALGVAKINIVFGVIGLILVVLATLFVSFKITSPIRILLQNIKQVEKGNMNVDFDSLGNDEIGVLGDRFKEMVGKINRLINREYKLEIENKTNQLKVLQSQVNPHFLYNALQSIGTLALKNNVPQVYTLVTHLSKIMRYSMNMNEDMVPLMKELDYTKAFLLLQKERFGDQFDYTLKFDEAILYIPVPKMILQPVIENYFKHGFESNDESLGNLTIVGKKQKEHLLITIKDNGKGISQDRLNEIYETFQMDNSSAPGDLNIGLKNIFLRLKLYYGESANFILDNNPDRGICVTISLPLIGGEEAESDHN</sequence>
<dbReference type="OrthoDB" id="9776552at2"/>
<proteinExistence type="predicted"/>
<feature type="transmembrane region" description="Helical" evidence="14">
    <location>
        <begin position="12"/>
        <end position="33"/>
    </location>
</feature>
<evidence type="ECO:0000256" key="3">
    <source>
        <dbReference type="ARBA" id="ARBA00012438"/>
    </source>
</evidence>
<dbReference type="Pfam" id="PF00672">
    <property type="entry name" value="HAMP"/>
    <property type="match status" value="1"/>
</dbReference>
<keyword evidence="8" id="KW-0547">Nucleotide-binding</keyword>
<evidence type="ECO:0000256" key="8">
    <source>
        <dbReference type="ARBA" id="ARBA00022741"/>
    </source>
</evidence>
<evidence type="ECO:0000256" key="12">
    <source>
        <dbReference type="ARBA" id="ARBA00023012"/>
    </source>
</evidence>
<evidence type="ECO:0000256" key="1">
    <source>
        <dbReference type="ARBA" id="ARBA00000085"/>
    </source>
</evidence>
<evidence type="ECO:0000256" key="11">
    <source>
        <dbReference type="ARBA" id="ARBA00022989"/>
    </source>
</evidence>
<keyword evidence="9 17" id="KW-0418">Kinase</keyword>
<keyword evidence="12" id="KW-0902">Two-component regulatory system</keyword>
<keyword evidence="11 14" id="KW-1133">Transmembrane helix</keyword>
<dbReference type="SUPFAM" id="SSF55874">
    <property type="entry name" value="ATPase domain of HSP90 chaperone/DNA topoisomerase II/histidine kinase"/>
    <property type="match status" value="1"/>
</dbReference>
<dbReference type="Gene3D" id="3.30.565.10">
    <property type="entry name" value="Histidine kinase-like ATPase, C-terminal domain"/>
    <property type="match status" value="1"/>
</dbReference>
<dbReference type="PROSITE" id="PS50885">
    <property type="entry name" value="HAMP"/>
    <property type="match status" value="1"/>
</dbReference>
<comment type="subcellular location">
    <subcellularLocation>
        <location evidence="2">Cell membrane</location>
        <topology evidence="2">Multi-pass membrane protein</topology>
    </subcellularLocation>
</comment>
<evidence type="ECO:0000256" key="13">
    <source>
        <dbReference type="ARBA" id="ARBA00023136"/>
    </source>
</evidence>
<protein>
    <recommendedName>
        <fullName evidence="3">histidine kinase</fullName>
        <ecNumber evidence="3">2.7.13.3</ecNumber>
    </recommendedName>
</protein>